<feature type="domain" description="Rho-GAP" evidence="3">
    <location>
        <begin position="125"/>
        <end position="308"/>
    </location>
</feature>
<dbReference type="SMART" id="SM00324">
    <property type="entry name" value="RhoGAP"/>
    <property type="match status" value="1"/>
</dbReference>
<proteinExistence type="predicted"/>
<dbReference type="GO" id="GO:0005096">
    <property type="term" value="F:GTPase activator activity"/>
    <property type="evidence" value="ECO:0007669"/>
    <property type="project" value="UniProtKB-KW"/>
</dbReference>
<name>A0AAD7FEG3_9AGAR</name>
<keyword evidence="5" id="KW-1185">Reference proteome</keyword>
<dbReference type="PANTHER" id="PTHR15228:SF25">
    <property type="entry name" value="F-BAR DOMAIN-CONTAINING PROTEIN"/>
    <property type="match status" value="1"/>
</dbReference>
<feature type="region of interest" description="Disordered" evidence="2">
    <location>
        <begin position="1"/>
        <end position="20"/>
    </location>
</feature>
<gene>
    <name evidence="4" type="ORF">FB45DRAFT_1033165</name>
</gene>
<dbReference type="Pfam" id="PF00620">
    <property type="entry name" value="RhoGAP"/>
    <property type="match status" value="1"/>
</dbReference>
<dbReference type="GO" id="GO:0005938">
    <property type="term" value="C:cell cortex"/>
    <property type="evidence" value="ECO:0007669"/>
    <property type="project" value="TreeGrafter"/>
</dbReference>
<organism evidence="4 5">
    <name type="scientific">Roridomyces roridus</name>
    <dbReference type="NCBI Taxonomy" id="1738132"/>
    <lineage>
        <taxon>Eukaryota</taxon>
        <taxon>Fungi</taxon>
        <taxon>Dikarya</taxon>
        <taxon>Basidiomycota</taxon>
        <taxon>Agaricomycotina</taxon>
        <taxon>Agaricomycetes</taxon>
        <taxon>Agaricomycetidae</taxon>
        <taxon>Agaricales</taxon>
        <taxon>Marasmiineae</taxon>
        <taxon>Mycenaceae</taxon>
        <taxon>Roridomyces</taxon>
    </lineage>
</organism>
<evidence type="ECO:0000256" key="2">
    <source>
        <dbReference type="SAM" id="MobiDB-lite"/>
    </source>
</evidence>
<reference evidence="4" key="1">
    <citation type="submission" date="2023-03" db="EMBL/GenBank/DDBJ databases">
        <title>Massive genome expansion in bonnet fungi (Mycena s.s.) driven by repeated elements and novel gene families across ecological guilds.</title>
        <authorList>
            <consortium name="Lawrence Berkeley National Laboratory"/>
            <person name="Harder C.B."/>
            <person name="Miyauchi S."/>
            <person name="Viragh M."/>
            <person name="Kuo A."/>
            <person name="Thoen E."/>
            <person name="Andreopoulos B."/>
            <person name="Lu D."/>
            <person name="Skrede I."/>
            <person name="Drula E."/>
            <person name="Henrissat B."/>
            <person name="Morin E."/>
            <person name="Kohler A."/>
            <person name="Barry K."/>
            <person name="LaButti K."/>
            <person name="Morin E."/>
            <person name="Salamov A."/>
            <person name="Lipzen A."/>
            <person name="Mereny Z."/>
            <person name="Hegedus B."/>
            <person name="Baldrian P."/>
            <person name="Stursova M."/>
            <person name="Weitz H."/>
            <person name="Taylor A."/>
            <person name="Grigoriev I.V."/>
            <person name="Nagy L.G."/>
            <person name="Martin F."/>
            <person name="Kauserud H."/>
        </authorList>
    </citation>
    <scope>NUCLEOTIDE SEQUENCE</scope>
    <source>
        <strain evidence="4">9284</strain>
    </source>
</reference>
<keyword evidence="1" id="KW-0343">GTPase activation</keyword>
<evidence type="ECO:0000313" key="5">
    <source>
        <dbReference type="Proteomes" id="UP001221142"/>
    </source>
</evidence>
<dbReference type="InterPro" id="IPR051025">
    <property type="entry name" value="RhoGAP"/>
</dbReference>
<dbReference type="PANTHER" id="PTHR15228">
    <property type="entry name" value="SPERMATHECAL PHYSIOLOGY VARIANT"/>
    <property type="match status" value="1"/>
</dbReference>
<protein>
    <recommendedName>
        <fullName evidence="3">Rho-GAP domain-containing protein</fullName>
    </recommendedName>
</protein>
<dbReference type="GO" id="GO:0007165">
    <property type="term" value="P:signal transduction"/>
    <property type="evidence" value="ECO:0007669"/>
    <property type="project" value="InterPro"/>
</dbReference>
<evidence type="ECO:0000259" key="3">
    <source>
        <dbReference type="PROSITE" id="PS50238"/>
    </source>
</evidence>
<dbReference type="Gene3D" id="1.10.555.10">
    <property type="entry name" value="Rho GTPase activation protein"/>
    <property type="match status" value="1"/>
</dbReference>
<accession>A0AAD7FEG3</accession>
<sequence>MIRQQTSPCAVPRPPAAPSRTAAPTKILLYQFYTKSMIAVLQDASRRSTMDRKDVTDIQLLLERYSVSMASDNIVQALTHSLENKRTLLDFSSQLGLAADPHLRGCLRADEEIIVARIVSIFISTSLQEVALILLVHALHEWGFVPVVVAKCGLYLKKQGTPGDPSTFHADDLGYTTTLLLKLEYYFDRPPQYGKSLDWENTSYTAHDIASLFLLFLIELPMRNMMDGTLNNRDEIIAAYKALIRAMPRENSHLLIYVLDLLSGFARDSASELAAIFRPALFRHSAELTATHDLDKRVVKFLIENWKD</sequence>
<dbReference type="PROSITE" id="PS50238">
    <property type="entry name" value="RHOGAP"/>
    <property type="match status" value="1"/>
</dbReference>
<dbReference type="AlphaFoldDB" id="A0AAD7FEG3"/>
<dbReference type="InterPro" id="IPR000198">
    <property type="entry name" value="RhoGAP_dom"/>
</dbReference>
<dbReference type="Proteomes" id="UP001221142">
    <property type="component" value="Unassembled WGS sequence"/>
</dbReference>
<evidence type="ECO:0000256" key="1">
    <source>
        <dbReference type="ARBA" id="ARBA00022468"/>
    </source>
</evidence>
<dbReference type="EMBL" id="JARKIF010000018">
    <property type="protein sequence ID" value="KAJ7619285.1"/>
    <property type="molecule type" value="Genomic_DNA"/>
</dbReference>
<comment type="caution">
    <text evidence="4">The sequence shown here is derived from an EMBL/GenBank/DDBJ whole genome shotgun (WGS) entry which is preliminary data.</text>
</comment>
<dbReference type="SUPFAM" id="SSF48350">
    <property type="entry name" value="GTPase activation domain, GAP"/>
    <property type="match status" value="1"/>
</dbReference>
<dbReference type="GO" id="GO:0060237">
    <property type="term" value="P:regulation of fungal-type cell wall organization"/>
    <property type="evidence" value="ECO:0007669"/>
    <property type="project" value="TreeGrafter"/>
</dbReference>
<evidence type="ECO:0000313" key="4">
    <source>
        <dbReference type="EMBL" id="KAJ7619285.1"/>
    </source>
</evidence>
<dbReference type="InterPro" id="IPR008936">
    <property type="entry name" value="Rho_GTPase_activation_prot"/>
</dbReference>